<evidence type="ECO:0000259" key="1">
    <source>
        <dbReference type="Pfam" id="PF03496"/>
    </source>
</evidence>
<dbReference type="Pfam" id="PF03496">
    <property type="entry name" value="ADPrib_exo_Tox"/>
    <property type="match status" value="1"/>
</dbReference>
<dbReference type="InterPro" id="IPR003540">
    <property type="entry name" value="ADP-ribosyltransferase"/>
</dbReference>
<dbReference type="GO" id="GO:0005576">
    <property type="term" value="C:extracellular region"/>
    <property type="evidence" value="ECO:0007669"/>
    <property type="project" value="InterPro"/>
</dbReference>
<dbReference type="PROSITE" id="PS51996">
    <property type="entry name" value="TR_MART"/>
    <property type="match status" value="1"/>
</dbReference>
<dbReference type="EMBL" id="LQPG01000011">
    <property type="protein sequence ID" value="ORW12356.1"/>
    <property type="molecule type" value="Genomic_DNA"/>
</dbReference>
<accession>A0A1X1YML9</accession>
<dbReference type="Gene3D" id="3.90.176.10">
    <property type="entry name" value="Toxin ADP-ribosyltransferase, Chain A, domain 1"/>
    <property type="match status" value="1"/>
</dbReference>
<sequence>MVDYTGDGHKRINQWLRRGQVPVEPAVAAKVKDIDAVLATNPLAQPTVLTRTIDMQETFKIARGEDLSKIVGTQRTELGYMSTTRLPGGGSTREYKAPVRLAIHAPAGVPAAAIEDISVYPGQGEILLGRGLRYLVTTAAYDAKIGMWRATIEVA</sequence>
<dbReference type="Proteomes" id="UP000193866">
    <property type="component" value="Unassembled WGS sequence"/>
</dbReference>
<proteinExistence type="predicted"/>
<comment type="caution">
    <text evidence="2">The sequence shown here is derived from an EMBL/GenBank/DDBJ whole genome shotgun (WGS) entry which is preliminary data.</text>
</comment>
<evidence type="ECO:0000313" key="2">
    <source>
        <dbReference type="EMBL" id="ORW12356.1"/>
    </source>
</evidence>
<reference evidence="2 3" key="1">
    <citation type="submission" date="2016-01" db="EMBL/GenBank/DDBJ databases">
        <title>The new phylogeny of the genus Mycobacterium.</title>
        <authorList>
            <person name="Tarcisio F."/>
            <person name="Conor M."/>
            <person name="Antonella G."/>
            <person name="Elisabetta G."/>
            <person name="Giulia F.S."/>
            <person name="Sara T."/>
            <person name="Anna F."/>
            <person name="Clotilde B."/>
            <person name="Roberto B."/>
            <person name="Veronica D.S."/>
            <person name="Fabio R."/>
            <person name="Monica P."/>
            <person name="Olivier J."/>
            <person name="Enrico T."/>
            <person name="Nicola S."/>
        </authorList>
    </citation>
    <scope>NUCLEOTIDE SEQUENCE [LARGE SCALE GENOMIC DNA]</scope>
    <source>
        <strain evidence="2 3">DSM 45394</strain>
    </source>
</reference>
<evidence type="ECO:0000313" key="3">
    <source>
        <dbReference type="Proteomes" id="UP000193866"/>
    </source>
</evidence>
<protein>
    <recommendedName>
        <fullName evidence="1">ADP ribosyltransferase domain-containing protein</fullName>
    </recommendedName>
</protein>
<dbReference type="SUPFAM" id="SSF56399">
    <property type="entry name" value="ADP-ribosylation"/>
    <property type="match status" value="1"/>
</dbReference>
<dbReference type="AlphaFoldDB" id="A0A1X1YML9"/>
<name>A0A1X1YML9_9MYCO</name>
<feature type="domain" description="ADP ribosyltransferase" evidence="1">
    <location>
        <begin position="3"/>
        <end position="140"/>
    </location>
</feature>
<gene>
    <name evidence="2" type="ORF">AWC16_08055</name>
</gene>
<organism evidence="2 3">
    <name type="scientific">Mycolicibacter longobardus</name>
    <dbReference type="NCBI Taxonomy" id="1108812"/>
    <lineage>
        <taxon>Bacteria</taxon>
        <taxon>Bacillati</taxon>
        <taxon>Actinomycetota</taxon>
        <taxon>Actinomycetes</taxon>
        <taxon>Mycobacteriales</taxon>
        <taxon>Mycobacteriaceae</taxon>
        <taxon>Mycolicibacter</taxon>
    </lineage>
</organism>
<keyword evidence="3" id="KW-1185">Reference proteome</keyword>